<comment type="caution">
    <text evidence="2">The sequence shown here is derived from an EMBL/GenBank/DDBJ whole genome shotgun (WGS) entry which is preliminary data.</text>
</comment>
<dbReference type="Gene3D" id="1.20.1280.50">
    <property type="match status" value="1"/>
</dbReference>
<dbReference type="PROSITE" id="PS50181">
    <property type="entry name" value="FBOX"/>
    <property type="match status" value="1"/>
</dbReference>
<accession>A0AAV6W9F8</accession>
<protein>
    <recommendedName>
        <fullName evidence="1">F-box domain-containing protein</fullName>
    </recommendedName>
</protein>
<dbReference type="AlphaFoldDB" id="A0AAV6W9F8"/>
<dbReference type="CDD" id="cd09917">
    <property type="entry name" value="F-box_SF"/>
    <property type="match status" value="1"/>
</dbReference>
<dbReference type="EMBL" id="WHWC01000019">
    <property type="protein sequence ID" value="KAG8364309.1"/>
    <property type="molecule type" value="Genomic_DNA"/>
</dbReference>
<keyword evidence="3" id="KW-1185">Reference proteome</keyword>
<dbReference type="InterPro" id="IPR005174">
    <property type="entry name" value="KIB1-4_b-propeller"/>
</dbReference>
<dbReference type="PANTHER" id="PTHR33127:SF5">
    <property type="entry name" value="TRANSMEMBRANE PROTEIN"/>
    <property type="match status" value="1"/>
</dbReference>
<feature type="domain" description="F-box" evidence="1">
    <location>
        <begin position="2"/>
        <end position="56"/>
    </location>
</feature>
<dbReference type="SUPFAM" id="SSF50978">
    <property type="entry name" value="WD40 repeat-like"/>
    <property type="match status" value="1"/>
</dbReference>
<dbReference type="SUPFAM" id="SSF81383">
    <property type="entry name" value="F-box domain"/>
    <property type="match status" value="1"/>
</dbReference>
<evidence type="ECO:0000259" key="1">
    <source>
        <dbReference type="PROSITE" id="PS50181"/>
    </source>
</evidence>
<proteinExistence type="predicted"/>
<organism evidence="2 3">
    <name type="scientific">Buddleja alternifolia</name>
    <dbReference type="NCBI Taxonomy" id="168488"/>
    <lineage>
        <taxon>Eukaryota</taxon>
        <taxon>Viridiplantae</taxon>
        <taxon>Streptophyta</taxon>
        <taxon>Embryophyta</taxon>
        <taxon>Tracheophyta</taxon>
        <taxon>Spermatophyta</taxon>
        <taxon>Magnoliopsida</taxon>
        <taxon>eudicotyledons</taxon>
        <taxon>Gunneridae</taxon>
        <taxon>Pentapetalae</taxon>
        <taxon>asterids</taxon>
        <taxon>lamiids</taxon>
        <taxon>Lamiales</taxon>
        <taxon>Scrophulariaceae</taxon>
        <taxon>Buddlejeae</taxon>
        <taxon>Buddleja</taxon>
    </lineage>
</organism>
<evidence type="ECO:0000313" key="2">
    <source>
        <dbReference type="EMBL" id="KAG8364309.1"/>
    </source>
</evidence>
<dbReference type="Pfam" id="PF03478">
    <property type="entry name" value="Beta-prop_KIB1-4"/>
    <property type="match status" value="1"/>
</dbReference>
<reference evidence="2" key="1">
    <citation type="submission" date="2019-10" db="EMBL/GenBank/DDBJ databases">
        <authorList>
            <person name="Zhang R."/>
            <person name="Pan Y."/>
            <person name="Wang J."/>
            <person name="Ma R."/>
            <person name="Yu S."/>
        </authorList>
    </citation>
    <scope>NUCLEOTIDE SEQUENCE</scope>
    <source>
        <strain evidence="2">LA-IB0</strain>
        <tissue evidence="2">Leaf</tissue>
    </source>
</reference>
<dbReference type="Proteomes" id="UP000826271">
    <property type="component" value="Unassembled WGS sequence"/>
</dbReference>
<dbReference type="Pfam" id="PF12937">
    <property type="entry name" value="F-box-like"/>
    <property type="match status" value="1"/>
</dbReference>
<name>A0AAV6W9F8_9LAMI</name>
<dbReference type="InterPro" id="IPR036322">
    <property type="entry name" value="WD40_repeat_dom_sf"/>
</dbReference>
<evidence type="ECO:0000313" key="3">
    <source>
        <dbReference type="Proteomes" id="UP000826271"/>
    </source>
</evidence>
<sequence length="348" mass="40668">MISDWADLPKELLDLILSNLYAEDRLTFGLVCRSWNSVATTSTYCHSPCLMFYHRREHRWKFFQYNGSSDKDFPQLYNAEIRCSKYGWLLMSRDDGSLFFFDPFKEQMIRELPKHDFPYTTICFFNEPTSSNWIVVGISNMFDNKDVIIGVLKHGDDEWEVNKFTHKSEFELSFCSPILHCGKLYCLNKKGDVAFFDLISEHDDDGGPSLNVYCCCLYPSRLRHKIKQEFLIKLKGQDVLFAVFVAHDERKVSVYRMYLMENGVNQWELVEDLGDKALFVSHTASFAVAALSKTMTNKIYFTKFHEDSSVYYCLKTQKYHSFNGNFSSNKFYGLKEVDFATWILPTIS</sequence>
<gene>
    <name evidence="2" type="ORF">BUALT_Bualt19G0115300</name>
</gene>
<dbReference type="SMART" id="SM00256">
    <property type="entry name" value="FBOX"/>
    <property type="match status" value="1"/>
</dbReference>
<dbReference type="InterPro" id="IPR001810">
    <property type="entry name" value="F-box_dom"/>
</dbReference>
<dbReference type="PANTHER" id="PTHR33127">
    <property type="entry name" value="TRANSMEMBRANE PROTEIN"/>
    <property type="match status" value="1"/>
</dbReference>
<dbReference type="InterPro" id="IPR036047">
    <property type="entry name" value="F-box-like_dom_sf"/>
</dbReference>